<protein>
    <submittedName>
        <fullName evidence="1">Uncharacterized protein</fullName>
    </submittedName>
</protein>
<name>A0A2P5E0S4_TREOI</name>
<comment type="caution">
    <text evidence="1">The sequence shown here is derived from an EMBL/GenBank/DDBJ whole genome shotgun (WGS) entry which is preliminary data.</text>
</comment>
<evidence type="ECO:0000313" key="2">
    <source>
        <dbReference type="Proteomes" id="UP000237000"/>
    </source>
</evidence>
<dbReference type="Proteomes" id="UP000237000">
    <property type="component" value="Unassembled WGS sequence"/>
</dbReference>
<dbReference type="EMBL" id="JXTC01000237">
    <property type="protein sequence ID" value="PON79144.1"/>
    <property type="molecule type" value="Genomic_DNA"/>
</dbReference>
<keyword evidence="2" id="KW-1185">Reference proteome</keyword>
<organism evidence="1 2">
    <name type="scientific">Trema orientale</name>
    <name type="common">Charcoal tree</name>
    <name type="synonym">Celtis orientalis</name>
    <dbReference type="NCBI Taxonomy" id="63057"/>
    <lineage>
        <taxon>Eukaryota</taxon>
        <taxon>Viridiplantae</taxon>
        <taxon>Streptophyta</taxon>
        <taxon>Embryophyta</taxon>
        <taxon>Tracheophyta</taxon>
        <taxon>Spermatophyta</taxon>
        <taxon>Magnoliopsida</taxon>
        <taxon>eudicotyledons</taxon>
        <taxon>Gunneridae</taxon>
        <taxon>Pentapetalae</taxon>
        <taxon>rosids</taxon>
        <taxon>fabids</taxon>
        <taxon>Rosales</taxon>
        <taxon>Cannabaceae</taxon>
        <taxon>Trema</taxon>
    </lineage>
</organism>
<dbReference type="InParanoid" id="A0A2P5E0S4"/>
<dbReference type="AlphaFoldDB" id="A0A2P5E0S4"/>
<evidence type="ECO:0000313" key="1">
    <source>
        <dbReference type="EMBL" id="PON79144.1"/>
    </source>
</evidence>
<reference evidence="2" key="1">
    <citation type="submission" date="2016-06" db="EMBL/GenBank/DDBJ databases">
        <title>Parallel loss of symbiosis genes in relatives of nitrogen-fixing non-legume Parasponia.</title>
        <authorList>
            <person name="Van Velzen R."/>
            <person name="Holmer R."/>
            <person name="Bu F."/>
            <person name="Rutten L."/>
            <person name="Van Zeijl A."/>
            <person name="Liu W."/>
            <person name="Santuari L."/>
            <person name="Cao Q."/>
            <person name="Sharma T."/>
            <person name="Shen D."/>
            <person name="Roswanjaya Y."/>
            <person name="Wardhani T."/>
            <person name="Kalhor M.S."/>
            <person name="Jansen J."/>
            <person name="Van den Hoogen J."/>
            <person name="Gungor B."/>
            <person name="Hartog M."/>
            <person name="Hontelez J."/>
            <person name="Verver J."/>
            <person name="Yang W.-C."/>
            <person name="Schijlen E."/>
            <person name="Repin R."/>
            <person name="Schilthuizen M."/>
            <person name="Schranz E."/>
            <person name="Heidstra R."/>
            <person name="Miyata K."/>
            <person name="Fedorova E."/>
            <person name="Kohlen W."/>
            <person name="Bisseling T."/>
            <person name="Smit S."/>
            <person name="Geurts R."/>
        </authorList>
    </citation>
    <scope>NUCLEOTIDE SEQUENCE [LARGE SCALE GENOMIC DNA]</scope>
    <source>
        <strain evidence="2">cv. RG33-2</strain>
    </source>
</reference>
<accession>A0A2P5E0S4</accession>
<sequence length="68" mass="7867">MGTKGDKDVIWVGPPIRHYDTALWGSTTQYNLEYEHGRSTTKDVKWVGPLIRHNDRQKNSCQAQHSTR</sequence>
<gene>
    <name evidence="1" type="ORF">TorRG33x02_236560</name>
</gene>
<proteinExistence type="predicted"/>